<evidence type="ECO:0000313" key="4">
    <source>
        <dbReference type="EMBL" id="MDR7346863.1"/>
    </source>
</evidence>
<keyword evidence="5" id="KW-1185">Reference proteome</keyword>
<organism evidence="4 5">
    <name type="scientific">Enteractinococcus fodinae</name>
    <dbReference type="NCBI Taxonomy" id="684663"/>
    <lineage>
        <taxon>Bacteria</taxon>
        <taxon>Bacillati</taxon>
        <taxon>Actinomycetota</taxon>
        <taxon>Actinomycetes</taxon>
        <taxon>Micrococcales</taxon>
        <taxon>Micrococcaceae</taxon>
    </lineage>
</organism>
<dbReference type="InterPro" id="IPR019079">
    <property type="entry name" value="Capsule_synth_CapA"/>
</dbReference>
<accession>A0ABU2B254</accession>
<dbReference type="EMBL" id="JAVDYJ010000001">
    <property type="protein sequence ID" value="MDR7346863.1"/>
    <property type="molecule type" value="Genomic_DNA"/>
</dbReference>
<reference evidence="4 5" key="1">
    <citation type="submission" date="2023-07" db="EMBL/GenBank/DDBJ databases">
        <title>Sequencing the genomes of 1000 actinobacteria strains.</title>
        <authorList>
            <person name="Klenk H.-P."/>
        </authorList>
    </citation>
    <scope>NUCLEOTIDE SEQUENCE [LARGE SCALE GENOMIC DNA]</scope>
    <source>
        <strain evidence="4 5">DSM 22966</strain>
    </source>
</reference>
<evidence type="ECO:0000313" key="5">
    <source>
        <dbReference type="Proteomes" id="UP001183794"/>
    </source>
</evidence>
<evidence type="ECO:0000256" key="1">
    <source>
        <dbReference type="ARBA" id="ARBA00005662"/>
    </source>
</evidence>
<dbReference type="PANTHER" id="PTHR33393:SF13">
    <property type="entry name" value="PGA BIOSYNTHESIS PROTEIN CAPA"/>
    <property type="match status" value="1"/>
</dbReference>
<dbReference type="Proteomes" id="UP001183794">
    <property type="component" value="Unassembled WGS sequence"/>
</dbReference>
<feature type="domain" description="Capsule synthesis protein CapA" evidence="3">
    <location>
        <begin position="74"/>
        <end position="330"/>
    </location>
</feature>
<name>A0ABU2B254_9MICC</name>
<dbReference type="RefSeq" id="WP_310172365.1">
    <property type="nucleotide sequence ID" value="NZ_BAABHE010000002.1"/>
</dbReference>
<evidence type="ECO:0000256" key="2">
    <source>
        <dbReference type="SAM" id="MobiDB-lite"/>
    </source>
</evidence>
<comment type="similarity">
    <text evidence="1">Belongs to the CapA family.</text>
</comment>
<proteinExistence type="inferred from homology"/>
<dbReference type="Gene3D" id="3.60.21.10">
    <property type="match status" value="1"/>
</dbReference>
<comment type="caution">
    <text evidence="4">The sequence shown here is derived from an EMBL/GenBank/DDBJ whole genome shotgun (WGS) entry which is preliminary data.</text>
</comment>
<dbReference type="InterPro" id="IPR052169">
    <property type="entry name" value="CW_Biosynth-Accessory"/>
</dbReference>
<feature type="region of interest" description="Disordered" evidence="2">
    <location>
        <begin position="418"/>
        <end position="437"/>
    </location>
</feature>
<feature type="region of interest" description="Disordered" evidence="2">
    <location>
        <begin position="39"/>
        <end position="75"/>
    </location>
</feature>
<dbReference type="Pfam" id="PF09587">
    <property type="entry name" value="PGA_cap"/>
    <property type="match status" value="1"/>
</dbReference>
<feature type="compositionally biased region" description="Low complexity" evidence="2">
    <location>
        <begin position="39"/>
        <end position="48"/>
    </location>
</feature>
<dbReference type="SMART" id="SM00854">
    <property type="entry name" value="PGA_cap"/>
    <property type="match status" value="1"/>
</dbReference>
<sequence>MSPHTAATHQSLPVRPARWAQRVAPWLLSLGLVACGTGSDTSDSAAQDADAENTAQASPHSAEDETTDEPETFTISGAGDVITHDHILDAAEALAENSDQEYDFGPLMAPIEPWIAGADLALCGFEIPIVPAGGEPSGYPVFAAPKELIPGLAEVGFDGCSTATNHAVDAGTDGVMRTLDVLDEHELGHAGTARTEQEAGQPQIYTLQRGETEILVAHFSTTLIQNTNPPADAPWMVTDVSAEELTERAAQARADGADVVVVSAHWGTEYGHEPDETQRAYGQALADGGEVDLVLGSHPHTPQPLEQLEGGPAEHGMWVAWSMGNFLTNQDENCCVMETATGVIVYADIEMKQDESARVTEVGWSPVTVDRSEELHRGIRPLAKLTDDAQLRDEVELTTETIQTRWDRVQEVMDEQYLITDPPEPTDHQPLVTPRDG</sequence>
<dbReference type="SUPFAM" id="SSF56300">
    <property type="entry name" value="Metallo-dependent phosphatases"/>
    <property type="match status" value="1"/>
</dbReference>
<dbReference type="PANTHER" id="PTHR33393">
    <property type="entry name" value="POLYGLUTAMINE SYNTHESIS ACCESSORY PROTEIN RV0574C-RELATED"/>
    <property type="match status" value="1"/>
</dbReference>
<dbReference type="CDD" id="cd07381">
    <property type="entry name" value="MPP_CapA"/>
    <property type="match status" value="1"/>
</dbReference>
<dbReference type="InterPro" id="IPR029052">
    <property type="entry name" value="Metallo-depent_PP-like"/>
</dbReference>
<evidence type="ECO:0000259" key="3">
    <source>
        <dbReference type="SMART" id="SM00854"/>
    </source>
</evidence>
<protein>
    <submittedName>
        <fullName evidence="4">Poly-gamma-glutamate synthesis protein (Capsule biosynthesis protein)</fullName>
    </submittedName>
</protein>
<gene>
    <name evidence="4" type="ORF">J2S62_001120</name>
</gene>